<evidence type="ECO:0000256" key="1">
    <source>
        <dbReference type="ARBA" id="ARBA00004651"/>
    </source>
</evidence>
<sequence>MTTVENTARAGMREWAGLAVLALPTVLLALDISVLHLAVPHLAAELAPSGTQLLWIMDVYGFMIAGFLVTMGSIGDRIGRRRLLMIGAAAFGLASVLAAYSTSPAMLIVTRALLGVAGATLMPSTLALLGTMFKDPRQRAVAISVWMTAFTGGTAIGPLVGGVLLERFWWGSAFLIGVPVMVVLLVVAPVLLPESKDPRPGRVDLVSVALSLATVLPVVYGVKELAKNGLSVPPLLVMAVGAAIGVWFVRRQRTLAVPLVDLRLFRERGFTAALMIMMLAVTTSGGMLMMAAQYLQLVSGLSPLTSGLWLLPPTLAMIVGTLLTPVLARWMPPGHLIGAGLVLAAAGYVSLMAADGTPMVAVVGLGMGFLGLAPMMVLGTDLVIGLAPPERAGSASAMTETSGELGNALGIALFGSLGTAIYQAFATVPEATPGPAAAAATESLPAAAAAAQTLPGQAGAELLEAARQAFMTGFSVAGAVGAGIALALAALAFTALRHLTRQ</sequence>
<dbReference type="Gene3D" id="1.20.1250.20">
    <property type="entry name" value="MFS general substrate transporter like domains"/>
    <property type="match status" value="1"/>
</dbReference>
<feature type="transmembrane region" description="Helical" evidence="7">
    <location>
        <begin position="232"/>
        <end position="249"/>
    </location>
</feature>
<feature type="transmembrane region" description="Helical" evidence="7">
    <location>
        <begin position="270"/>
        <end position="295"/>
    </location>
</feature>
<feature type="transmembrane region" description="Helical" evidence="7">
    <location>
        <begin position="360"/>
        <end position="384"/>
    </location>
</feature>
<evidence type="ECO:0000256" key="5">
    <source>
        <dbReference type="ARBA" id="ARBA00022989"/>
    </source>
</evidence>
<keyword evidence="10" id="KW-1185">Reference proteome</keyword>
<dbReference type="CDD" id="cd17321">
    <property type="entry name" value="MFS_MMR_MDR_like"/>
    <property type="match status" value="1"/>
</dbReference>
<evidence type="ECO:0000256" key="2">
    <source>
        <dbReference type="ARBA" id="ARBA00022448"/>
    </source>
</evidence>
<dbReference type="PROSITE" id="PS50850">
    <property type="entry name" value="MFS"/>
    <property type="match status" value="1"/>
</dbReference>
<feature type="transmembrane region" description="Helical" evidence="7">
    <location>
        <begin position="335"/>
        <end position="354"/>
    </location>
</feature>
<keyword evidence="6 7" id="KW-0472">Membrane</keyword>
<dbReference type="InterPro" id="IPR036259">
    <property type="entry name" value="MFS_trans_sf"/>
</dbReference>
<feature type="transmembrane region" description="Helical" evidence="7">
    <location>
        <begin position="83"/>
        <end position="102"/>
    </location>
</feature>
<feature type="transmembrane region" description="Helical" evidence="7">
    <location>
        <begin position="469"/>
        <end position="496"/>
    </location>
</feature>
<dbReference type="EMBL" id="JBHSBI010000018">
    <property type="protein sequence ID" value="MFC4011936.1"/>
    <property type="molecule type" value="Genomic_DNA"/>
</dbReference>
<proteinExistence type="predicted"/>
<dbReference type="RefSeq" id="WP_379531861.1">
    <property type="nucleotide sequence ID" value="NZ_JBHSBI010000018.1"/>
</dbReference>
<feature type="transmembrane region" description="Helical" evidence="7">
    <location>
        <begin position="203"/>
        <end position="220"/>
    </location>
</feature>
<dbReference type="InterPro" id="IPR011701">
    <property type="entry name" value="MFS"/>
</dbReference>
<keyword evidence="5 7" id="KW-1133">Transmembrane helix</keyword>
<comment type="caution">
    <text evidence="9">The sequence shown here is derived from an EMBL/GenBank/DDBJ whole genome shotgun (WGS) entry which is preliminary data.</text>
</comment>
<evidence type="ECO:0000256" key="3">
    <source>
        <dbReference type="ARBA" id="ARBA00022475"/>
    </source>
</evidence>
<evidence type="ECO:0000259" key="8">
    <source>
        <dbReference type="PROSITE" id="PS50850"/>
    </source>
</evidence>
<feature type="transmembrane region" description="Helical" evidence="7">
    <location>
        <begin position="307"/>
        <end position="328"/>
    </location>
</feature>
<keyword evidence="3" id="KW-1003">Cell membrane</keyword>
<dbReference type="PANTHER" id="PTHR42718:SF47">
    <property type="entry name" value="METHYL VIOLOGEN RESISTANCE PROTEIN SMVA"/>
    <property type="match status" value="1"/>
</dbReference>
<feature type="transmembrane region" description="Helical" evidence="7">
    <location>
        <begin position="405"/>
        <end position="425"/>
    </location>
</feature>
<feature type="transmembrane region" description="Helical" evidence="7">
    <location>
        <begin position="53"/>
        <end position="71"/>
    </location>
</feature>
<name>A0ABV8GGS9_9ACTN</name>
<reference evidence="10" key="1">
    <citation type="journal article" date="2019" name="Int. J. Syst. Evol. Microbiol.">
        <title>The Global Catalogue of Microorganisms (GCM) 10K type strain sequencing project: providing services to taxonomists for standard genome sequencing and annotation.</title>
        <authorList>
            <consortium name="The Broad Institute Genomics Platform"/>
            <consortium name="The Broad Institute Genome Sequencing Center for Infectious Disease"/>
            <person name="Wu L."/>
            <person name="Ma J."/>
        </authorList>
    </citation>
    <scope>NUCLEOTIDE SEQUENCE [LARGE SCALE GENOMIC DNA]</scope>
    <source>
        <strain evidence="10">TBRC 1276</strain>
    </source>
</reference>
<accession>A0ABV8GGS9</accession>
<evidence type="ECO:0000256" key="7">
    <source>
        <dbReference type="SAM" id="Phobius"/>
    </source>
</evidence>
<feature type="transmembrane region" description="Helical" evidence="7">
    <location>
        <begin position="108"/>
        <end position="129"/>
    </location>
</feature>
<evidence type="ECO:0000313" key="9">
    <source>
        <dbReference type="EMBL" id="MFC4011936.1"/>
    </source>
</evidence>
<gene>
    <name evidence="9" type="ORF">ACFOY2_32215</name>
</gene>
<evidence type="ECO:0000256" key="4">
    <source>
        <dbReference type="ARBA" id="ARBA00022692"/>
    </source>
</evidence>
<protein>
    <submittedName>
        <fullName evidence="9">MFS transporter</fullName>
    </submittedName>
</protein>
<feature type="transmembrane region" description="Helical" evidence="7">
    <location>
        <begin position="168"/>
        <end position="191"/>
    </location>
</feature>
<feature type="transmembrane region" description="Helical" evidence="7">
    <location>
        <begin position="141"/>
        <end position="162"/>
    </location>
</feature>
<dbReference type="Pfam" id="PF07690">
    <property type="entry name" value="MFS_1"/>
    <property type="match status" value="1"/>
</dbReference>
<evidence type="ECO:0000256" key="6">
    <source>
        <dbReference type="ARBA" id="ARBA00023136"/>
    </source>
</evidence>
<dbReference type="InterPro" id="IPR020846">
    <property type="entry name" value="MFS_dom"/>
</dbReference>
<dbReference type="PANTHER" id="PTHR42718">
    <property type="entry name" value="MAJOR FACILITATOR SUPERFAMILY MULTIDRUG TRANSPORTER MFSC"/>
    <property type="match status" value="1"/>
</dbReference>
<evidence type="ECO:0000313" key="10">
    <source>
        <dbReference type="Proteomes" id="UP001595851"/>
    </source>
</evidence>
<dbReference type="Proteomes" id="UP001595851">
    <property type="component" value="Unassembled WGS sequence"/>
</dbReference>
<organism evidence="9 10">
    <name type="scientific">Nonomuraea purpurea</name>
    <dbReference type="NCBI Taxonomy" id="1849276"/>
    <lineage>
        <taxon>Bacteria</taxon>
        <taxon>Bacillati</taxon>
        <taxon>Actinomycetota</taxon>
        <taxon>Actinomycetes</taxon>
        <taxon>Streptosporangiales</taxon>
        <taxon>Streptosporangiaceae</taxon>
        <taxon>Nonomuraea</taxon>
    </lineage>
</organism>
<dbReference type="SUPFAM" id="SSF103473">
    <property type="entry name" value="MFS general substrate transporter"/>
    <property type="match status" value="1"/>
</dbReference>
<feature type="domain" description="Major facilitator superfamily (MFS) profile" evidence="8">
    <location>
        <begin position="17"/>
        <end position="500"/>
    </location>
</feature>
<comment type="subcellular location">
    <subcellularLocation>
        <location evidence="1">Cell membrane</location>
        <topology evidence="1">Multi-pass membrane protein</topology>
    </subcellularLocation>
</comment>
<keyword evidence="4 7" id="KW-0812">Transmembrane</keyword>
<keyword evidence="2" id="KW-0813">Transport</keyword>